<evidence type="ECO:0000313" key="8">
    <source>
        <dbReference type="EMBL" id="QVL31731.1"/>
    </source>
</evidence>
<dbReference type="PANTHER" id="PTHR33146:SF10">
    <property type="entry name" value="STRAND-SPECIFIC NUCLEASE, PUTATIVE-RELATED"/>
    <property type="match status" value="1"/>
</dbReference>
<dbReference type="InterPro" id="IPR008947">
    <property type="entry name" value="PLipase_C/P1_nuclease_dom_sf"/>
</dbReference>
<dbReference type="PANTHER" id="PTHR33146">
    <property type="entry name" value="ENDONUCLEASE 4"/>
    <property type="match status" value="1"/>
</dbReference>
<keyword evidence="2" id="KW-0479">Metal-binding</keyword>
<keyword evidence="3" id="KW-0255">Endonuclease</keyword>
<evidence type="ECO:0000256" key="3">
    <source>
        <dbReference type="ARBA" id="ARBA00022759"/>
    </source>
</evidence>
<sequence>MKRLLFSLLTLILISPSAFAWNDKGHMVCSRLAWKQLSAEERTKITKILQNHPHYKEYLAANRPDNIPEDEWAFMRASTWADWVRNGPPERKAYNRGEWHYINIPYIPPGEDIKAPGAGEQNVVKQIGLSKKIVLSGGDRVEQAVHLTWLFHLITDMHQPLHCCTRFSKEFPEGDRGGNLSKVKLQSGGLIQLHSFWDGLLGRDVNNAGINSGVLDLEKQLEVNGGKIRDELDRHKTVEEWAQESFQQAVKCVYLSGDLKVVYAKTEFRDGEVKILDDEKKIEIPIAPKYYAQQAGDCARYQATKAGLRLSIVLKEIAAAN</sequence>
<feature type="signal peptide" evidence="7">
    <location>
        <begin position="1"/>
        <end position="20"/>
    </location>
</feature>
<accession>A0A8E6B5X5</accession>
<dbReference type="Proteomes" id="UP000676194">
    <property type="component" value="Chromosome"/>
</dbReference>
<evidence type="ECO:0000256" key="5">
    <source>
        <dbReference type="ARBA" id="ARBA00023157"/>
    </source>
</evidence>
<proteinExistence type="predicted"/>
<dbReference type="CDD" id="cd11010">
    <property type="entry name" value="S1-P1_nuclease"/>
    <property type="match status" value="1"/>
</dbReference>
<keyword evidence="5" id="KW-1015">Disulfide bond</keyword>
<reference evidence="8" key="1">
    <citation type="submission" date="2021-05" db="EMBL/GenBank/DDBJ databases">
        <title>Complete genome sequence of the cellulolytic planctomycete Telmatocola sphagniphila SP2T and characterization of the first cellulase from planctomycetes.</title>
        <authorList>
            <person name="Rakitin A.L."/>
            <person name="Beletsky A.V."/>
            <person name="Naumoff D.G."/>
            <person name="Kulichevskaya I.S."/>
            <person name="Mardanov A.V."/>
            <person name="Ravin N.V."/>
            <person name="Dedysh S.N."/>
        </authorList>
    </citation>
    <scope>NUCLEOTIDE SEQUENCE</scope>
    <source>
        <strain evidence="8">SP2T</strain>
    </source>
</reference>
<keyword evidence="6" id="KW-0325">Glycoprotein</keyword>
<evidence type="ECO:0000256" key="2">
    <source>
        <dbReference type="ARBA" id="ARBA00022723"/>
    </source>
</evidence>
<dbReference type="GO" id="GO:0006308">
    <property type="term" value="P:DNA catabolic process"/>
    <property type="evidence" value="ECO:0007669"/>
    <property type="project" value="InterPro"/>
</dbReference>
<gene>
    <name evidence="8" type="ORF">KIH39_23285</name>
</gene>
<dbReference type="RefSeq" id="WP_213495913.1">
    <property type="nucleotide sequence ID" value="NZ_CP074694.1"/>
</dbReference>
<dbReference type="EMBL" id="CP074694">
    <property type="protein sequence ID" value="QVL31731.1"/>
    <property type="molecule type" value="Genomic_DNA"/>
</dbReference>
<dbReference type="KEGG" id="tsph:KIH39_23285"/>
<dbReference type="Pfam" id="PF02265">
    <property type="entry name" value="S1-P1_nuclease"/>
    <property type="match status" value="1"/>
</dbReference>
<evidence type="ECO:0000313" key="9">
    <source>
        <dbReference type="Proteomes" id="UP000676194"/>
    </source>
</evidence>
<dbReference type="SUPFAM" id="SSF48537">
    <property type="entry name" value="Phospholipase C/P1 nuclease"/>
    <property type="match status" value="1"/>
</dbReference>
<dbReference type="GO" id="GO:0004519">
    <property type="term" value="F:endonuclease activity"/>
    <property type="evidence" value="ECO:0007669"/>
    <property type="project" value="UniProtKB-KW"/>
</dbReference>
<evidence type="ECO:0000256" key="4">
    <source>
        <dbReference type="ARBA" id="ARBA00022801"/>
    </source>
</evidence>
<dbReference type="GO" id="GO:0046872">
    <property type="term" value="F:metal ion binding"/>
    <property type="evidence" value="ECO:0007669"/>
    <property type="project" value="UniProtKB-KW"/>
</dbReference>
<dbReference type="Gene3D" id="1.10.575.10">
    <property type="entry name" value="P1 Nuclease"/>
    <property type="match status" value="1"/>
</dbReference>
<keyword evidence="9" id="KW-1185">Reference proteome</keyword>
<organism evidence="8 9">
    <name type="scientific">Telmatocola sphagniphila</name>
    <dbReference type="NCBI Taxonomy" id="1123043"/>
    <lineage>
        <taxon>Bacteria</taxon>
        <taxon>Pseudomonadati</taxon>
        <taxon>Planctomycetota</taxon>
        <taxon>Planctomycetia</taxon>
        <taxon>Gemmatales</taxon>
        <taxon>Gemmataceae</taxon>
    </lineage>
</organism>
<protein>
    <submittedName>
        <fullName evidence="8">S1/P1 nuclease</fullName>
    </submittedName>
</protein>
<evidence type="ECO:0000256" key="6">
    <source>
        <dbReference type="ARBA" id="ARBA00023180"/>
    </source>
</evidence>
<evidence type="ECO:0000256" key="1">
    <source>
        <dbReference type="ARBA" id="ARBA00022722"/>
    </source>
</evidence>
<dbReference type="GO" id="GO:0016788">
    <property type="term" value="F:hydrolase activity, acting on ester bonds"/>
    <property type="evidence" value="ECO:0007669"/>
    <property type="project" value="InterPro"/>
</dbReference>
<keyword evidence="4" id="KW-0378">Hydrolase</keyword>
<dbReference type="GO" id="GO:0003676">
    <property type="term" value="F:nucleic acid binding"/>
    <property type="evidence" value="ECO:0007669"/>
    <property type="project" value="InterPro"/>
</dbReference>
<keyword evidence="7" id="KW-0732">Signal</keyword>
<dbReference type="AlphaFoldDB" id="A0A8E6B5X5"/>
<dbReference type="InterPro" id="IPR003154">
    <property type="entry name" value="S1/P1nuclease"/>
</dbReference>
<keyword evidence="1" id="KW-0540">Nuclease</keyword>
<feature type="chain" id="PRO_5034415073" evidence="7">
    <location>
        <begin position="21"/>
        <end position="321"/>
    </location>
</feature>
<evidence type="ECO:0000256" key="7">
    <source>
        <dbReference type="SAM" id="SignalP"/>
    </source>
</evidence>
<name>A0A8E6B5X5_9BACT</name>